<name>A0AAV5AJ44_9AGAM</name>
<feature type="chain" id="PRO_5043887459" description="Glycoside hydrolase family 44 catalytic domain-containing protein" evidence="1">
    <location>
        <begin position="16"/>
        <end position="756"/>
    </location>
</feature>
<reference evidence="3" key="1">
    <citation type="submission" date="2021-10" db="EMBL/GenBank/DDBJ databases">
        <title>De novo Genome Assembly of Clathrus columnatus (Basidiomycota, Fungi) Using Illumina and Nanopore Sequence Data.</title>
        <authorList>
            <person name="Ogiso-Tanaka E."/>
            <person name="Itagaki H."/>
            <person name="Hosoya T."/>
            <person name="Hosaka K."/>
        </authorList>
    </citation>
    <scope>NUCLEOTIDE SEQUENCE</scope>
    <source>
        <strain evidence="3">MO-923</strain>
    </source>
</reference>
<dbReference type="Gene3D" id="2.60.40.1180">
    <property type="entry name" value="Golgi alpha-mannosidase II"/>
    <property type="match status" value="1"/>
</dbReference>
<feature type="domain" description="Glycoside hydrolase family 44 catalytic" evidence="2">
    <location>
        <begin position="297"/>
        <end position="533"/>
    </location>
</feature>
<dbReference type="InterPro" id="IPR013780">
    <property type="entry name" value="Glyco_hydro_b"/>
</dbReference>
<keyword evidence="4" id="KW-1185">Reference proteome</keyword>
<dbReference type="Proteomes" id="UP001050691">
    <property type="component" value="Unassembled WGS sequence"/>
</dbReference>
<dbReference type="InterPro" id="IPR017853">
    <property type="entry name" value="GH"/>
</dbReference>
<dbReference type="AlphaFoldDB" id="A0AAV5AJ44"/>
<protein>
    <recommendedName>
        <fullName evidence="2">Glycoside hydrolase family 44 catalytic domain-containing protein</fullName>
    </recommendedName>
</protein>
<dbReference type="EMBL" id="BPWL01000008">
    <property type="protein sequence ID" value="GJJ13148.1"/>
    <property type="molecule type" value="Genomic_DNA"/>
</dbReference>
<dbReference type="InterPro" id="IPR024745">
    <property type="entry name" value="GH44_cat"/>
</dbReference>
<organism evidence="3 4">
    <name type="scientific">Clathrus columnatus</name>
    <dbReference type="NCBI Taxonomy" id="1419009"/>
    <lineage>
        <taxon>Eukaryota</taxon>
        <taxon>Fungi</taxon>
        <taxon>Dikarya</taxon>
        <taxon>Basidiomycota</taxon>
        <taxon>Agaricomycotina</taxon>
        <taxon>Agaricomycetes</taxon>
        <taxon>Phallomycetidae</taxon>
        <taxon>Phallales</taxon>
        <taxon>Clathraceae</taxon>
        <taxon>Clathrus</taxon>
    </lineage>
</organism>
<gene>
    <name evidence="3" type="ORF">Clacol_007399</name>
</gene>
<evidence type="ECO:0000256" key="1">
    <source>
        <dbReference type="SAM" id="SignalP"/>
    </source>
</evidence>
<sequence length="756" mass="82304">MLLGLAALAIALVRADEVIYTDDALAAGWQDWSWGSTIDYDATTMAEGTSSIFVNSTEYSALSLETPVAFNNTFAGLAFDISGDQPDLTITIQDTVDNTQSASIPLSALSNSVTSDNFTSILLNFNNIPPNGGALGNGSWNRITFQAGTDGAVYYIDNIELISTITVAPQFLSAEPLVNNLIAVTTAGDVDFSTVKVNLNGHVVIPADTPSVSITYLTLASSLSPGNLSITAGSSSFTFALPARTDATIDESGTHLISDHVYGINFPTDASYIQELGVTISRWGGNAETAYNPFGGFTNAGDDWYFENRANDDADGWIEWVHAAGSDTLLAIPADLLDAYIPPYEVSTGLPRTQHRTPIQKQFTLEFIKEHFIDQESFDPYIPDAGDGLFPNGSYVTPVPDQNNVYVPWNTSAAKQWLTGLVNKPTLVTIDNEIEIASNTHQDMHPIPMSYDEELSRVVNFSAIAKEAIPEVQVAAPSTCSWWYYWTSQVGFSDNAAHNNTDFIPWFLSEMKAAEASHGKRLLDYLDLHYYFQGNTTANDAPTRALRMRMTRSFWDPTYVDESWIGTNPAQNNEPNPNVVMLIPRFQALIKERYPGTKLSVSEWDSTADADISGGLVTADSLGIFGKYGLDSATYWSDPDPTSAAGLAYWLYRGNGTYFGDLSLEVNVTNFDPDFLGIYASSSTIKGRRAVSLVIVNKNPDAPVSFNVSGLPTGKYLIRHFGGEAGIAKFQTTFELNSASYIVVPGYTAVFLQQQV</sequence>
<dbReference type="SUPFAM" id="SSF51445">
    <property type="entry name" value="(Trans)glycosidases"/>
    <property type="match status" value="1"/>
</dbReference>
<accession>A0AAV5AJ44</accession>
<evidence type="ECO:0000259" key="2">
    <source>
        <dbReference type="Pfam" id="PF12891"/>
    </source>
</evidence>
<dbReference type="Pfam" id="PF12891">
    <property type="entry name" value="Glyco_hydro_44"/>
    <property type="match status" value="1"/>
</dbReference>
<keyword evidence="1" id="KW-0732">Signal</keyword>
<dbReference type="Gene3D" id="3.20.20.80">
    <property type="entry name" value="Glycosidases"/>
    <property type="match status" value="1"/>
</dbReference>
<comment type="caution">
    <text evidence="3">The sequence shown here is derived from an EMBL/GenBank/DDBJ whole genome shotgun (WGS) entry which is preliminary data.</text>
</comment>
<evidence type="ECO:0000313" key="3">
    <source>
        <dbReference type="EMBL" id="GJJ13148.1"/>
    </source>
</evidence>
<dbReference type="Gene3D" id="2.60.120.430">
    <property type="entry name" value="Galactose-binding lectin"/>
    <property type="match status" value="1"/>
</dbReference>
<feature type="signal peptide" evidence="1">
    <location>
        <begin position="1"/>
        <end position="15"/>
    </location>
</feature>
<evidence type="ECO:0000313" key="4">
    <source>
        <dbReference type="Proteomes" id="UP001050691"/>
    </source>
</evidence>
<proteinExistence type="predicted"/>